<organism evidence="1">
    <name type="scientific">viral metagenome</name>
    <dbReference type="NCBI Taxonomy" id="1070528"/>
    <lineage>
        <taxon>unclassified sequences</taxon>
        <taxon>metagenomes</taxon>
        <taxon>organismal metagenomes</taxon>
    </lineage>
</organism>
<proteinExistence type="predicted"/>
<accession>A0A6C0BZC0</accession>
<evidence type="ECO:0000313" key="1">
    <source>
        <dbReference type="EMBL" id="QHS97470.1"/>
    </source>
</evidence>
<reference evidence="1" key="1">
    <citation type="journal article" date="2020" name="Nature">
        <title>Giant virus diversity and host interactions through global metagenomics.</title>
        <authorList>
            <person name="Schulz F."/>
            <person name="Roux S."/>
            <person name="Paez-Espino D."/>
            <person name="Jungbluth S."/>
            <person name="Walsh D.A."/>
            <person name="Denef V.J."/>
            <person name="McMahon K.D."/>
            <person name="Konstantinidis K.T."/>
            <person name="Eloe-Fadrosh E.A."/>
            <person name="Kyrpides N.C."/>
            <person name="Woyke T."/>
        </authorList>
    </citation>
    <scope>NUCLEOTIDE SEQUENCE</scope>
    <source>
        <strain evidence="1">GVMAG-M-3300020169-51</strain>
    </source>
</reference>
<name>A0A6C0BZC0_9ZZZZ</name>
<dbReference type="AlphaFoldDB" id="A0A6C0BZC0"/>
<sequence length="177" mass="21101">MISSLIAGNKSLTLNIKEKDVATEQREKFVIFKNTLEIITRIKEGDKLSKTDIYYIDEIGMVQKIKRWWWNQNRKKTFDDLNSDFTKFADFLDKLLMNFKPVNKKYIALCKEIILFINDLMIGLYNLKTTYPDYKEIRCKIDSIILTLIDFKENYVETKRIKNSNSEISQRRNSFDL</sequence>
<dbReference type="EMBL" id="MN739297">
    <property type="protein sequence ID" value="QHS97470.1"/>
    <property type="molecule type" value="Genomic_DNA"/>
</dbReference>
<protein>
    <submittedName>
        <fullName evidence="1">Uncharacterized protein</fullName>
    </submittedName>
</protein>